<reference evidence="1 2" key="1">
    <citation type="submission" date="2014-04" db="EMBL/GenBank/DDBJ databases">
        <title>Genome evolution of avian class.</title>
        <authorList>
            <person name="Zhang G."/>
            <person name="Li C."/>
        </authorList>
    </citation>
    <scope>NUCLEOTIDE SEQUENCE [LARGE SCALE GENOMIC DNA]</scope>
    <source>
        <strain evidence="1">BGI_N328</strain>
    </source>
</reference>
<gene>
    <name evidence="1" type="ORF">N328_06290</name>
</gene>
<proteinExistence type="predicted"/>
<dbReference type="Proteomes" id="UP000054313">
    <property type="component" value="Unassembled WGS sequence"/>
</dbReference>
<evidence type="ECO:0000313" key="2">
    <source>
        <dbReference type="Proteomes" id="UP000054313"/>
    </source>
</evidence>
<dbReference type="AlphaFoldDB" id="A0A093EWY3"/>
<accession>A0A093EWY3</accession>
<organism evidence="1 2">
    <name type="scientific">Gavia stellata</name>
    <name type="common">Red-throated diver</name>
    <name type="synonym">Colymbus stellatus</name>
    <dbReference type="NCBI Taxonomy" id="37040"/>
    <lineage>
        <taxon>Eukaryota</taxon>
        <taxon>Metazoa</taxon>
        <taxon>Chordata</taxon>
        <taxon>Craniata</taxon>
        <taxon>Vertebrata</taxon>
        <taxon>Euteleostomi</taxon>
        <taxon>Archelosauria</taxon>
        <taxon>Archosauria</taxon>
        <taxon>Dinosauria</taxon>
        <taxon>Saurischia</taxon>
        <taxon>Theropoda</taxon>
        <taxon>Coelurosauria</taxon>
        <taxon>Aves</taxon>
        <taxon>Neognathae</taxon>
        <taxon>Neoaves</taxon>
        <taxon>Aequornithes</taxon>
        <taxon>Gaviiformes</taxon>
        <taxon>Gaviidae</taxon>
        <taxon>Gavia</taxon>
    </lineage>
</organism>
<feature type="non-terminal residue" evidence="1">
    <location>
        <position position="1"/>
    </location>
</feature>
<evidence type="ECO:0000313" key="1">
    <source>
        <dbReference type="EMBL" id="KFV49837.1"/>
    </source>
</evidence>
<feature type="non-terminal residue" evidence="1">
    <location>
        <position position="164"/>
    </location>
</feature>
<name>A0A093EWY3_GAVST</name>
<sequence length="164" mass="17465">STAKRCKDKHLEEALLLSRTLSEGLRVLGEAEARPLLRCVLAFQMEATSSSSSFQKLEQIVIQLAVGKEALLAQEVGTLLASLALQGEVRAPQLCGGTSFRGGLAGACVRQGPPARWVLQSQPTPGGTWGYLAVKPFQWLPKDVAPLVWSTAGKSEALQSLLGL</sequence>
<dbReference type="EMBL" id="KK618250">
    <property type="protein sequence ID" value="KFV49837.1"/>
    <property type="molecule type" value="Genomic_DNA"/>
</dbReference>
<protein>
    <submittedName>
        <fullName evidence="1">Uncharacterized protein</fullName>
    </submittedName>
</protein>
<keyword evidence="2" id="KW-1185">Reference proteome</keyword>